<dbReference type="AlphaFoldDB" id="A0A256GFE2"/>
<evidence type="ECO:0000313" key="2">
    <source>
        <dbReference type="Proteomes" id="UP000216188"/>
    </source>
</evidence>
<gene>
    <name evidence="1" type="ORF">CEV34_2637</name>
</gene>
<dbReference type="Proteomes" id="UP000216188">
    <property type="component" value="Unassembled WGS sequence"/>
</dbReference>
<evidence type="ECO:0000313" key="1">
    <source>
        <dbReference type="EMBL" id="OYR25855.1"/>
    </source>
</evidence>
<keyword evidence="2" id="KW-1185">Reference proteome</keyword>
<sequence>MSGGGHIIEKMPVTLESGKQVIRYHVMDRHDDEVCVYAEPAGTEPQLRDQMWWGGAQIIYFGENDTGRLTKVGYSFRPGRQALKGG</sequence>
<proteinExistence type="predicted"/>
<protein>
    <submittedName>
        <fullName evidence="1">Uncharacterized protein</fullName>
    </submittedName>
</protein>
<dbReference type="EMBL" id="NNRM01000021">
    <property type="protein sequence ID" value="OYR25855.1"/>
    <property type="molecule type" value="Genomic_DNA"/>
</dbReference>
<organism evidence="1 2">
    <name type="scientific">Brucella pseudogrignonensis</name>
    <dbReference type="NCBI Taxonomy" id="419475"/>
    <lineage>
        <taxon>Bacteria</taxon>
        <taxon>Pseudomonadati</taxon>
        <taxon>Pseudomonadota</taxon>
        <taxon>Alphaproteobacteria</taxon>
        <taxon>Hyphomicrobiales</taxon>
        <taxon>Brucellaceae</taxon>
        <taxon>Brucella/Ochrobactrum group</taxon>
        <taxon>Brucella</taxon>
    </lineage>
</organism>
<reference evidence="1 2" key="1">
    <citation type="submission" date="2017-07" db="EMBL/GenBank/DDBJ databases">
        <title>Phylogenetic study on the rhizospheric bacterium Ochrobactrum sp. A44.</title>
        <authorList>
            <person name="Krzyzanowska D.M."/>
            <person name="Ossowicki A."/>
            <person name="Rajewska M."/>
            <person name="Maciag T."/>
            <person name="Kaczynski Z."/>
            <person name="Czerwicka M."/>
            <person name="Jafra S."/>
        </authorList>
    </citation>
    <scope>NUCLEOTIDE SEQUENCE [LARGE SCALE GENOMIC DNA]</scope>
    <source>
        <strain evidence="1 2">CCUG 30717</strain>
    </source>
</reference>
<accession>A0A256GFE2</accession>
<name>A0A256GFE2_9HYPH</name>
<comment type="caution">
    <text evidence="1">The sequence shown here is derived from an EMBL/GenBank/DDBJ whole genome shotgun (WGS) entry which is preliminary data.</text>
</comment>
<dbReference type="RefSeq" id="WP_094543664.1">
    <property type="nucleotide sequence ID" value="NZ_JBHEEM010000011.1"/>
</dbReference>